<dbReference type="OrthoDB" id="912188at2759"/>
<dbReference type="PANTHER" id="PTHR35317">
    <property type="entry name" value="OS04G0629600 PROTEIN"/>
    <property type="match status" value="1"/>
</dbReference>
<evidence type="ECO:0000313" key="2">
    <source>
        <dbReference type="Proteomes" id="UP000187406"/>
    </source>
</evidence>
<keyword evidence="2" id="KW-1185">Reference proteome</keyword>
<dbReference type="InParanoid" id="A0A1Q3CKV2"/>
<sequence length="162" mass="18834">KMMIYLKVYDLWDTISKGYTPQEGELSDDITVNQVKKLKEEATKNFKSLSLLHSTVTETIFTRIVGVSTAKEAWDILKEEFQGSDRTRAIRLMHLRRDFANLKMKESESIKDFVSRLMEVVNQMKIYGEVFTDKAVVETVLIILTKKFDPKITAIEESRDLY</sequence>
<dbReference type="PANTHER" id="PTHR35317:SF31">
    <property type="entry name" value="DUF4219 DOMAIN-CONTAINING PROTEIN"/>
    <property type="match status" value="1"/>
</dbReference>
<organism evidence="1 2">
    <name type="scientific">Cephalotus follicularis</name>
    <name type="common">Albany pitcher plant</name>
    <dbReference type="NCBI Taxonomy" id="3775"/>
    <lineage>
        <taxon>Eukaryota</taxon>
        <taxon>Viridiplantae</taxon>
        <taxon>Streptophyta</taxon>
        <taxon>Embryophyta</taxon>
        <taxon>Tracheophyta</taxon>
        <taxon>Spermatophyta</taxon>
        <taxon>Magnoliopsida</taxon>
        <taxon>eudicotyledons</taxon>
        <taxon>Gunneridae</taxon>
        <taxon>Pentapetalae</taxon>
        <taxon>rosids</taxon>
        <taxon>fabids</taxon>
        <taxon>Oxalidales</taxon>
        <taxon>Cephalotaceae</taxon>
        <taxon>Cephalotus</taxon>
    </lineage>
</organism>
<dbReference type="EMBL" id="BDDD01002277">
    <property type="protein sequence ID" value="GAV80880.1"/>
    <property type="molecule type" value="Genomic_DNA"/>
</dbReference>
<feature type="non-terminal residue" evidence="1">
    <location>
        <position position="1"/>
    </location>
</feature>
<accession>A0A1Q3CKV2</accession>
<evidence type="ECO:0000313" key="1">
    <source>
        <dbReference type="EMBL" id="GAV80880.1"/>
    </source>
</evidence>
<comment type="caution">
    <text evidence="1">The sequence shown here is derived from an EMBL/GenBank/DDBJ whole genome shotgun (WGS) entry which is preliminary data.</text>
</comment>
<proteinExistence type="predicted"/>
<dbReference type="AlphaFoldDB" id="A0A1Q3CKV2"/>
<dbReference type="Pfam" id="PF14223">
    <property type="entry name" value="Retrotran_gag_2"/>
    <property type="match status" value="1"/>
</dbReference>
<protein>
    <submittedName>
        <fullName evidence="1">UBN2 domain-containing protein</fullName>
    </submittedName>
</protein>
<reference evidence="2" key="1">
    <citation type="submission" date="2016-04" db="EMBL/GenBank/DDBJ databases">
        <title>Cephalotus genome sequencing.</title>
        <authorList>
            <person name="Fukushima K."/>
            <person name="Hasebe M."/>
            <person name="Fang X."/>
        </authorList>
    </citation>
    <scope>NUCLEOTIDE SEQUENCE [LARGE SCALE GENOMIC DNA]</scope>
    <source>
        <strain evidence="2">cv. St1</strain>
    </source>
</reference>
<dbReference type="Proteomes" id="UP000187406">
    <property type="component" value="Unassembled WGS sequence"/>
</dbReference>
<name>A0A1Q3CKV2_CEPFO</name>
<gene>
    <name evidence="1" type="ORF">CFOL_v3_24339</name>
</gene>